<proteinExistence type="inferred from homology"/>
<keyword evidence="4" id="KW-0067">ATP-binding</keyword>
<evidence type="ECO:0000256" key="2">
    <source>
        <dbReference type="ARBA" id="ARBA00022679"/>
    </source>
</evidence>
<dbReference type="InterPro" id="IPR027417">
    <property type="entry name" value="P-loop_NTPase"/>
</dbReference>
<dbReference type="GO" id="GO:0052381">
    <property type="term" value="F:tRNA dimethylallyltransferase activity"/>
    <property type="evidence" value="ECO:0007669"/>
    <property type="project" value="TreeGrafter"/>
</dbReference>
<comment type="caution">
    <text evidence="5">The sequence shown here is derived from an EMBL/GenBank/DDBJ whole genome shotgun (WGS) entry which is preliminary data.</text>
</comment>
<sequence length="125" mass="13621">MKPGILVVVGPTASGKKKLAMKAAERYGGEIVSADSRKVYRFLDIGTAKPSQEDRARIPHHLIDIVDPDEPFSAGEWVRLASETVEDIHARGVLPIISCGTGFYLEAFQNGLTESIDADRGVRNK</sequence>
<name>X1NYR8_9ZZZZ</name>
<keyword evidence="2" id="KW-0808">Transferase</keyword>
<dbReference type="AlphaFoldDB" id="X1NYR8"/>
<evidence type="ECO:0000313" key="5">
    <source>
        <dbReference type="EMBL" id="GAI31920.1"/>
    </source>
</evidence>
<evidence type="ECO:0000256" key="1">
    <source>
        <dbReference type="ARBA" id="ARBA00005842"/>
    </source>
</evidence>
<accession>X1NYR8</accession>
<evidence type="ECO:0008006" key="6">
    <source>
        <dbReference type="Google" id="ProtNLM"/>
    </source>
</evidence>
<dbReference type="GO" id="GO:0005524">
    <property type="term" value="F:ATP binding"/>
    <property type="evidence" value="ECO:0007669"/>
    <property type="project" value="UniProtKB-KW"/>
</dbReference>
<dbReference type="InterPro" id="IPR039657">
    <property type="entry name" value="Dimethylallyltransferase"/>
</dbReference>
<organism evidence="5">
    <name type="scientific">marine sediment metagenome</name>
    <dbReference type="NCBI Taxonomy" id="412755"/>
    <lineage>
        <taxon>unclassified sequences</taxon>
        <taxon>metagenomes</taxon>
        <taxon>ecological metagenomes</taxon>
    </lineage>
</organism>
<dbReference type="GO" id="GO:0006400">
    <property type="term" value="P:tRNA modification"/>
    <property type="evidence" value="ECO:0007669"/>
    <property type="project" value="TreeGrafter"/>
</dbReference>
<dbReference type="PANTHER" id="PTHR11088:SF60">
    <property type="entry name" value="TRNA DIMETHYLALLYLTRANSFERASE"/>
    <property type="match status" value="1"/>
</dbReference>
<evidence type="ECO:0000256" key="4">
    <source>
        <dbReference type="ARBA" id="ARBA00022840"/>
    </source>
</evidence>
<dbReference type="PANTHER" id="PTHR11088">
    <property type="entry name" value="TRNA DIMETHYLALLYLTRANSFERASE"/>
    <property type="match status" value="1"/>
</dbReference>
<dbReference type="SUPFAM" id="SSF52540">
    <property type="entry name" value="P-loop containing nucleoside triphosphate hydrolases"/>
    <property type="match status" value="1"/>
</dbReference>
<dbReference type="Gene3D" id="3.40.50.300">
    <property type="entry name" value="P-loop containing nucleotide triphosphate hydrolases"/>
    <property type="match status" value="1"/>
</dbReference>
<comment type="similarity">
    <text evidence="1">Belongs to the IPP transferase family.</text>
</comment>
<evidence type="ECO:0000256" key="3">
    <source>
        <dbReference type="ARBA" id="ARBA00022741"/>
    </source>
</evidence>
<dbReference type="Pfam" id="PF01715">
    <property type="entry name" value="IPPT"/>
    <property type="match status" value="1"/>
</dbReference>
<protein>
    <recommendedName>
        <fullName evidence="6">tRNA (Adenosine(37)-N6)-dimethylallyltransferase MiaA</fullName>
    </recommendedName>
</protein>
<dbReference type="EMBL" id="BARV01016944">
    <property type="protein sequence ID" value="GAI31920.1"/>
    <property type="molecule type" value="Genomic_DNA"/>
</dbReference>
<gene>
    <name evidence="5" type="ORF">S06H3_28966</name>
</gene>
<reference evidence="5" key="1">
    <citation type="journal article" date="2014" name="Front. Microbiol.">
        <title>High frequency of phylogenetically diverse reductive dehalogenase-homologous genes in deep subseafloor sedimentary metagenomes.</title>
        <authorList>
            <person name="Kawai M."/>
            <person name="Futagami T."/>
            <person name="Toyoda A."/>
            <person name="Takaki Y."/>
            <person name="Nishi S."/>
            <person name="Hori S."/>
            <person name="Arai W."/>
            <person name="Tsubouchi T."/>
            <person name="Morono Y."/>
            <person name="Uchiyama I."/>
            <person name="Ito T."/>
            <person name="Fujiyama A."/>
            <person name="Inagaki F."/>
            <person name="Takami H."/>
        </authorList>
    </citation>
    <scope>NUCLEOTIDE SEQUENCE</scope>
    <source>
        <strain evidence="5">Expedition CK06-06</strain>
    </source>
</reference>
<feature type="non-terminal residue" evidence="5">
    <location>
        <position position="125"/>
    </location>
</feature>
<keyword evidence="3" id="KW-0547">Nucleotide-binding</keyword>